<feature type="binding site" evidence="5">
    <location>
        <position position="484"/>
    </location>
    <ligand>
        <name>Fe cation</name>
        <dbReference type="ChEBI" id="CHEBI:24875"/>
        <note>catalytic</note>
    </ligand>
</feature>
<comment type="similarity">
    <text evidence="1 6">Belongs to the carotenoid oxygenase family.</text>
</comment>
<proteinExistence type="inferred from homology"/>
<dbReference type="PANTHER" id="PTHR10543:SF89">
    <property type="entry name" value="CAROTENOID 9,10(9',10')-CLEAVAGE DIOXYGENASE 1"/>
    <property type="match status" value="1"/>
</dbReference>
<dbReference type="EMBL" id="JAAXOS010000001">
    <property type="protein sequence ID" value="NKY24973.1"/>
    <property type="molecule type" value="Genomic_DNA"/>
</dbReference>
<keyword evidence="2 5" id="KW-0479">Metal-binding</keyword>
<keyword evidence="6" id="KW-0223">Dioxygenase</keyword>
<dbReference type="RefSeq" id="WP_084498639.1">
    <property type="nucleotide sequence ID" value="NZ_JAAXOS010000001.1"/>
</dbReference>
<keyword evidence="8" id="KW-1185">Reference proteome</keyword>
<sequence>MTGVIPAISPWRQLYEIEAGPVHIRSAELRGNVPTELRGVHYRVGPVGGRAYGLPLGNAFADADGYACAYTFTDDGVEVRGDIVRTSVYEREHAAGRLLSSTFGTVPSMPLASRLATGIRGLRSYFPKLGERQDAPVKDSPNHVPCVVGGKLILIGGAGAPYALRTTDLAMLGPDDFGGALPPRQVYLIGESHLDPNSGERCFLEISTAPPGLRLWSVSANGRGRGSRRIPLSRVYMPHDFGLTESKIVVPAGPVFGSIPRLILANLGIGTLNDGFIWHGDKPTIYFVIDRKTNTVRKYHTGACYPVHIANAFDDGDDVVLDMNVHNNDAALRGFTAAVDHDAGHPDFVNRLYRIRLTGDGRVTKDELAPFDCEVPYSNEVYDGRRSRYIYATVTSRGIAGSQRIVKVDAETRQHWTFDYGAGSVTGQPVFVPRPGATAEDDGWVLCQVYDGVARTSFLSIVNGDFSQEHGRVVLPCALPYLLHGKFVASAP</sequence>
<evidence type="ECO:0000256" key="6">
    <source>
        <dbReference type="RuleBase" id="RU364048"/>
    </source>
</evidence>
<keyword evidence="3 6" id="KW-0560">Oxidoreductase</keyword>
<protein>
    <recommendedName>
        <fullName evidence="6">Dioxygenase</fullName>
        <ecNumber evidence="6">1.13.11.-</ecNumber>
    </recommendedName>
</protein>
<dbReference type="GO" id="GO:0046872">
    <property type="term" value="F:metal ion binding"/>
    <property type="evidence" value="ECO:0007669"/>
    <property type="project" value="UniProtKB-KW"/>
</dbReference>
<evidence type="ECO:0000256" key="2">
    <source>
        <dbReference type="ARBA" id="ARBA00022723"/>
    </source>
</evidence>
<dbReference type="GO" id="GO:0016121">
    <property type="term" value="P:carotene catabolic process"/>
    <property type="evidence" value="ECO:0007669"/>
    <property type="project" value="TreeGrafter"/>
</dbReference>
<comment type="cofactor">
    <cofactor evidence="5 6">
        <name>Fe(2+)</name>
        <dbReference type="ChEBI" id="CHEBI:29033"/>
    </cofactor>
    <text evidence="5 6">Binds 1 Fe(2+) ion per subunit.</text>
</comment>
<reference evidence="7 8" key="1">
    <citation type="submission" date="2020-04" db="EMBL/GenBank/DDBJ databases">
        <title>MicrobeNet Type strains.</title>
        <authorList>
            <person name="Nicholson A.C."/>
        </authorList>
    </citation>
    <scope>NUCLEOTIDE SEQUENCE [LARGE SCALE GENOMIC DNA]</scope>
    <source>
        <strain evidence="7 8">DSM 44956</strain>
    </source>
</reference>
<evidence type="ECO:0000313" key="8">
    <source>
        <dbReference type="Proteomes" id="UP000540698"/>
    </source>
</evidence>
<dbReference type="Proteomes" id="UP000540698">
    <property type="component" value="Unassembled WGS sequence"/>
</dbReference>
<evidence type="ECO:0000256" key="5">
    <source>
        <dbReference type="PIRSR" id="PIRSR604294-1"/>
    </source>
</evidence>
<keyword evidence="4 5" id="KW-0408">Iron</keyword>
<dbReference type="Pfam" id="PF03055">
    <property type="entry name" value="RPE65"/>
    <property type="match status" value="1"/>
</dbReference>
<feature type="binding site" evidence="5">
    <location>
        <position position="239"/>
    </location>
    <ligand>
        <name>Fe cation</name>
        <dbReference type="ChEBI" id="CHEBI:24875"/>
        <note>catalytic</note>
    </ligand>
</feature>
<evidence type="ECO:0000256" key="3">
    <source>
        <dbReference type="ARBA" id="ARBA00023002"/>
    </source>
</evidence>
<dbReference type="PANTHER" id="PTHR10543">
    <property type="entry name" value="BETA-CAROTENE DIOXYGENASE"/>
    <property type="match status" value="1"/>
</dbReference>
<accession>A0A7X6KZE5</accession>
<dbReference type="GO" id="GO:0010436">
    <property type="term" value="F:carotenoid dioxygenase activity"/>
    <property type="evidence" value="ECO:0007669"/>
    <property type="project" value="TreeGrafter"/>
</dbReference>
<feature type="binding site" evidence="5">
    <location>
        <position position="308"/>
    </location>
    <ligand>
        <name>Fe cation</name>
        <dbReference type="ChEBI" id="CHEBI:24875"/>
        <note>catalytic</note>
    </ligand>
</feature>
<evidence type="ECO:0000313" key="7">
    <source>
        <dbReference type="EMBL" id="NKY24973.1"/>
    </source>
</evidence>
<comment type="caution">
    <text evidence="7">The sequence shown here is derived from an EMBL/GenBank/DDBJ whole genome shotgun (WGS) entry which is preliminary data.</text>
</comment>
<dbReference type="EC" id="1.13.11.-" evidence="6"/>
<gene>
    <name evidence="7" type="ORF">HGB38_01815</name>
</gene>
<evidence type="ECO:0000256" key="1">
    <source>
        <dbReference type="ARBA" id="ARBA00006787"/>
    </source>
</evidence>
<name>A0A7X6KZE5_9NOCA</name>
<organism evidence="7 8">
    <name type="scientific">Nocardia gamkensis</name>
    <dbReference type="NCBI Taxonomy" id="352869"/>
    <lineage>
        <taxon>Bacteria</taxon>
        <taxon>Bacillati</taxon>
        <taxon>Actinomycetota</taxon>
        <taxon>Actinomycetes</taxon>
        <taxon>Mycobacteriales</taxon>
        <taxon>Nocardiaceae</taxon>
        <taxon>Nocardia</taxon>
    </lineage>
</organism>
<dbReference type="InterPro" id="IPR004294">
    <property type="entry name" value="Carotenoid_Oase"/>
</dbReference>
<evidence type="ECO:0000256" key="4">
    <source>
        <dbReference type="ARBA" id="ARBA00023004"/>
    </source>
</evidence>
<dbReference type="AlphaFoldDB" id="A0A7X6KZE5"/>